<dbReference type="GO" id="GO:0098719">
    <property type="term" value="P:sodium ion import across plasma membrane"/>
    <property type="evidence" value="ECO:0007669"/>
    <property type="project" value="TreeGrafter"/>
</dbReference>
<dbReference type="InterPro" id="IPR006153">
    <property type="entry name" value="Cation/H_exchanger_TM"/>
</dbReference>
<dbReference type="InterPro" id="IPR004709">
    <property type="entry name" value="NaH_exchanger"/>
</dbReference>
<dbReference type="InterPro" id="IPR018422">
    <property type="entry name" value="Cation/H_exchanger_CPA1"/>
</dbReference>
<keyword evidence="9" id="KW-0050">Antiport</keyword>
<feature type="transmembrane region" description="Helical" evidence="10">
    <location>
        <begin position="63"/>
        <end position="82"/>
    </location>
</feature>
<comment type="subcellular location">
    <subcellularLocation>
        <location evidence="1">Membrane</location>
        <topology evidence="1">Multi-pass membrane protein</topology>
    </subcellularLocation>
</comment>
<dbReference type="NCBIfam" id="TIGR00840">
    <property type="entry name" value="b_cpa1"/>
    <property type="match status" value="1"/>
</dbReference>
<evidence type="ECO:0000256" key="1">
    <source>
        <dbReference type="ARBA" id="ARBA00004141"/>
    </source>
</evidence>
<dbReference type="GO" id="GO:0015386">
    <property type="term" value="F:potassium:proton antiporter activity"/>
    <property type="evidence" value="ECO:0007669"/>
    <property type="project" value="TreeGrafter"/>
</dbReference>
<evidence type="ECO:0000313" key="14">
    <source>
        <dbReference type="Proteomes" id="UP000193380"/>
    </source>
</evidence>
<dbReference type="Pfam" id="PF00999">
    <property type="entry name" value="Na_H_Exchanger"/>
    <property type="match status" value="1"/>
</dbReference>
<evidence type="ECO:0000256" key="4">
    <source>
        <dbReference type="ARBA" id="ARBA00022989"/>
    </source>
</evidence>
<dbReference type="PaxDb" id="8022-A0A060YYS4"/>
<gene>
    <name evidence="13" type="ORF">GSONMT00029766001</name>
</gene>
<organism evidence="13 14">
    <name type="scientific">Oncorhynchus mykiss</name>
    <name type="common">Rainbow trout</name>
    <name type="synonym">Salmo gairdneri</name>
    <dbReference type="NCBI Taxonomy" id="8022"/>
    <lineage>
        <taxon>Eukaryota</taxon>
        <taxon>Metazoa</taxon>
        <taxon>Chordata</taxon>
        <taxon>Craniata</taxon>
        <taxon>Vertebrata</taxon>
        <taxon>Euteleostomi</taxon>
        <taxon>Actinopterygii</taxon>
        <taxon>Neopterygii</taxon>
        <taxon>Teleostei</taxon>
        <taxon>Protacanthopterygii</taxon>
        <taxon>Salmoniformes</taxon>
        <taxon>Salmonidae</taxon>
        <taxon>Salmoninae</taxon>
        <taxon>Oncorhynchus</taxon>
    </lineage>
</organism>
<reference evidence="13" key="2">
    <citation type="submission" date="2014-03" db="EMBL/GenBank/DDBJ databases">
        <authorList>
            <person name="Genoscope - CEA"/>
        </authorList>
    </citation>
    <scope>NUCLEOTIDE SEQUENCE</scope>
</reference>
<dbReference type="EMBL" id="FR917023">
    <property type="protein sequence ID" value="CDQ94180.1"/>
    <property type="molecule type" value="Genomic_DNA"/>
</dbReference>
<feature type="transmembrane region" description="Helical" evidence="10">
    <location>
        <begin position="123"/>
        <end position="145"/>
    </location>
</feature>
<keyword evidence="6 9" id="KW-0406">Ion transport</keyword>
<feature type="transmembrane region" description="Helical" evidence="10">
    <location>
        <begin position="94"/>
        <end position="117"/>
    </location>
</feature>
<protein>
    <recommendedName>
        <fullName evidence="9">Sodium/hydrogen exchanger</fullName>
    </recommendedName>
</protein>
<evidence type="ECO:0000256" key="11">
    <source>
        <dbReference type="SAM" id="SignalP"/>
    </source>
</evidence>
<evidence type="ECO:0000256" key="10">
    <source>
        <dbReference type="SAM" id="Phobius"/>
    </source>
</evidence>
<dbReference type="GO" id="GO:0005886">
    <property type="term" value="C:plasma membrane"/>
    <property type="evidence" value="ECO:0007669"/>
    <property type="project" value="TreeGrafter"/>
</dbReference>
<evidence type="ECO:0000313" key="13">
    <source>
        <dbReference type="EMBL" id="CDQ94180.1"/>
    </source>
</evidence>
<keyword evidence="2 9" id="KW-0813">Transport</keyword>
<dbReference type="PANTHER" id="PTHR10110:SF196">
    <property type="entry name" value="SODIUM_HYDROGEN EXCHANGER"/>
    <property type="match status" value="1"/>
</dbReference>
<name>A0A060YYS4_ONCMY</name>
<dbReference type="AlphaFoldDB" id="A0A060YYS4"/>
<dbReference type="PANTHER" id="PTHR10110">
    <property type="entry name" value="SODIUM/HYDROGEN EXCHANGER"/>
    <property type="match status" value="1"/>
</dbReference>
<accession>A0A060YYS4</accession>
<feature type="signal peptide" evidence="11">
    <location>
        <begin position="1"/>
        <end position="23"/>
    </location>
</feature>
<keyword evidence="4 10" id="KW-1133">Transmembrane helix</keyword>
<keyword evidence="8 9" id="KW-0739">Sodium transport</keyword>
<proteinExistence type="inferred from homology"/>
<dbReference type="PRINTS" id="PR01084">
    <property type="entry name" value="NAHEXCHNGR"/>
</dbReference>
<dbReference type="Proteomes" id="UP000193380">
    <property type="component" value="Unassembled WGS sequence"/>
</dbReference>
<evidence type="ECO:0000256" key="5">
    <source>
        <dbReference type="ARBA" id="ARBA00023053"/>
    </source>
</evidence>
<dbReference type="Gene3D" id="6.10.140.1330">
    <property type="match status" value="1"/>
</dbReference>
<feature type="domain" description="Cation/H+ exchanger transmembrane" evidence="12">
    <location>
        <begin position="77"/>
        <end position="260"/>
    </location>
</feature>
<sequence length="270" mass="29809">MKLAVNFLTIGLVILSLPCGSYTEIPPKPPGSVTVLPPVKPAGGPQAFPDAENSNLPVFTMDYARIQVPFEVTLWVLLASFAKIGFHVYHKITFWVPESCLLISIGLIVGAIMHSVHEEPPAVLSYNVFFLFMLPPIVLESGYFMPTRPFFENVGTVLWFAVVGTLWNSIGIGMSLYAVCQIEAFEVQDINLQENMLFAAIISAVDPVAVLSVFEDVSVNEQLYIVVFGECLFNDAVTVVSVRVCVCAAPNEYIVVFWKCLFNRCPCCEQ</sequence>
<evidence type="ECO:0000256" key="2">
    <source>
        <dbReference type="ARBA" id="ARBA00022448"/>
    </source>
</evidence>
<evidence type="ECO:0000256" key="6">
    <source>
        <dbReference type="ARBA" id="ARBA00023065"/>
    </source>
</evidence>
<keyword evidence="5" id="KW-0915">Sodium</keyword>
<evidence type="ECO:0000256" key="9">
    <source>
        <dbReference type="RuleBase" id="RU003722"/>
    </source>
</evidence>
<feature type="transmembrane region" description="Helical" evidence="10">
    <location>
        <begin position="157"/>
        <end position="179"/>
    </location>
</feature>
<reference evidence="13" key="1">
    <citation type="journal article" date="2014" name="Nat. Commun.">
        <title>The rainbow trout genome provides novel insights into evolution after whole-genome duplication in vertebrates.</title>
        <authorList>
            <person name="Berthelot C."/>
            <person name="Brunet F."/>
            <person name="Chalopin D."/>
            <person name="Juanchich A."/>
            <person name="Bernard M."/>
            <person name="Noel B."/>
            <person name="Bento P."/>
            <person name="Da Silva C."/>
            <person name="Labadie K."/>
            <person name="Alberti A."/>
            <person name="Aury J.M."/>
            <person name="Louis A."/>
            <person name="Dehais P."/>
            <person name="Bardou P."/>
            <person name="Montfort J."/>
            <person name="Klopp C."/>
            <person name="Cabau C."/>
            <person name="Gaspin C."/>
            <person name="Thorgaard G.H."/>
            <person name="Boussaha M."/>
            <person name="Quillet E."/>
            <person name="Guyomard R."/>
            <person name="Galiana D."/>
            <person name="Bobe J."/>
            <person name="Volff J.N."/>
            <person name="Genet C."/>
            <person name="Wincker P."/>
            <person name="Jaillon O."/>
            <person name="Roest Crollius H."/>
            <person name="Guiguen Y."/>
        </authorList>
    </citation>
    <scope>NUCLEOTIDE SEQUENCE [LARGE SCALE GENOMIC DNA]</scope>
</reference>
<dbReference type="GO" id="GO:0015385">
    <property type="term" value="F:sodium:proton antiporter activity"/>
    <property type="evidence" value="ECO:0007669"/>
    <property type="project" value="InterPro"/>
</dbReference>
<comment type="similarity">
    <text evidence="9">Belongs to the monovalent cation:proton antiporter 1 (CPA1) transporter (TC 2.A.36) family.</text>
</comment>
<evidence type="ECO:0000259" key="12">
    <source>
        <dbReference type="Pfam" id="PF00999"/>
    </source>
</evidence>
<evidence type="ECO:0000256" key="7">
    <source>
        <dbReference type="ARBA" id="ARBA00023136"/>
    </source>
</evidence>
<evidence type="ECO:0000256" key="8">
    <source>
        <dbReference type="ARBA" id="ARBA00023201"/>
    </source>
</evidence>
<dbReference type="STRING" id="8022.A0A060YYS4"/>
<keyword evidence="11" id="KW-0732">Signal</keyword>
<evidence type="ECO:0000256" key="3">
    <source>
        <dbReference type="ARBA" id="ARBA00022692"/>
    </source>
</evidence>
<keyword evidence="3 9" id="KW-0812">Transmembrane</keyword>
<feature type="chain" id="PRO_5001592740" description="Sodium/hydrogen exchanger" evidence="11">
    <location>
        <begin position="24"/>
        <end position="270"/>
    </location>
</feature>
<keyword evidence="7 10" id="KW-0472">Membrane</keyword>
<dbReference type="GO" id="GO:0051453">
    <property type="term" value="P:regulation of intracellular pH"/>
    <property type="evidence" value="ECO:0007669"/>
    <property type="project" value="TreeGrafter"/>
</dbReference>